<organism evidence="2 3">
    <name type="scientific">Flavobacterium saccharophilum</name>
    <dbReference type="NCBI Taxonomy" id="29534"/>
    <lineage>
        <taxon>Bacteria</taxon>
        <taxon>Pseudomonadati</taxon>
        <taxon>Bacteroidota</taxon>
        <taxon>Flavobacteriia</taxon>
        <taxon>Flavobacteriales</taxon>
        <taxon>Flavobacteriaceae</taxon>
        <taxon>Flavobacterium</taxon>
    </lineage>
</organism>
<dbReference type="OrthoDB" id="1147023at2"/>
<dbReference type="RefSeq" id="WP_072970787.1">
    <property type="nucleotide sequence ID" value="NZ_FRBY01000002.1"/>
</dbReference>
<evidence type="ECO:0000313" key="3">
    <source>
        <dbReference type="Proteomes" id="UP000184121"/>
    </source>
</evidence>
<evidence type="ECO:0000259" key="1">
    <source>
        <dbReference type="Pfam" id="PF14322"/>
    </source>
</evidence>
<dbReference type="Proteomes" id="UP000184121">
    <property type="component" value="Unassembled WGS sequence"/>
</dbReference>
<evidence type="ECO:0000313" key="2">
    <source>
        <dbReference type="EMBL" id="SHL71602.1"/>
    </source>
</evidence>
<name>A0A1M7CWH9_9FLAO</name>
<dbReference type="InterPro" id="IPR011990">
    <property type="entry name" value="TPR-like_helical_dom_sf"/>
</dbReference>
<dbReference type="STRING" id="29534.SAMN05444366_1309"/>
<proteinExistence type="predicted"/>
<dbReference type="InterPro" id="IPR033985">
    <property type="entry name" value="SusD-like_N"/>
</dbReference>
<gene>
    <name evidence="2" type="ORF">SAMN05444366_1309</name>
</gene>
<dbReference type="Gene3D" id="1.25.40.390">
    <property type="match status" value="1"/>
</dbReference>
<feature type="domain" description="SusD-like N-terminal" evidence="1">
    <location>
        <begin position="21"/>
        <end position="222"/>
    </location>
</feature>
<accession>A0A1M7CWH9</accession>
<sequence>MKNLKITLSLLILICISSCDDFLSEKPDNRTEIDTPAKISELLVEAYPQMSYFEIAETMSDNVFDSGMPETLANNEQNYNWLIQTETTNIDTQAYYWDACYKAIAHANKALQAIEELGNPTSLNPQKGEALIARAYSHFMLVSLWSKRYNPDTAASDLGIPYVTKPETELLTKYKRNTVAEVFDFIEKDIEEGLKYVTNDYKEPRFHFNVNASKAFASRFYLVKGDWDRVIELSDDLGARPEGKLRDFSTYESIGVEDQQLKYGSSNVETNLLIVSANSIVSRVYSLNRFNLSGIGRPEIFGGTTNLFGKAYYYNFYSSNGSITLFLPKFYEYFKYSNVTAGIGDPYVAEVLLSNDEFFLNRIEAHVMKGQIDLVNEELEYFLATRTPTYDSTTDKLTEARVVAKFPVVPDEYTPFYTMTPVQTSYVKAIAETRRRDFIHEGLRWFDIKRFNIVVKHETSNKPVNILVKDDNRRALQIPLHASNTGVELNPR</sequence>
<dbReference type="SUPFAM" id="SSF48452">
    <property type="entry name" value="TPR-like"/>
    <property type="match status" value="1"/>
</dbReference>
<dbReference type="EMBL" id="FRBY01000002">
    <property type="protein sequence ID" value="SHL71602.1"/>
    <property type="molecule type" value="Genomic_DNA"/>
</dbReference>
<protein>
    <submittedName>
        <fullName evidence="2">SusD family protein</fullName>
    </submittedName>
</protein>
<keyword evidence="3" id="KW-1185">Reference proteome</keyword>
<dbReference type="Pfam" id="PF14322">
    <property type="entry name" value="SusD-like_3"/>
    <property type="match status" value="1"/>
</dbReference>
<reference evidence="3" key="1">
    <citation type="submission" date="2016-11" db="EMBL/GenBank/DDBJ databases">
        <authorList>
            <person name="Varghese N."/>
            <person name="Submissions S."/>
        </authorList>
    </citation>
    <scope>NUCLEOTIDE SEQUENCE [LARGE SCALE GENOMIC DNA]</scope>
    <source>
        <strain evidence="3">DSM 1811</strain>
    </source>
</reference>
<dbReference type="AlphaFoldDB" id="A0A1M7CWH9"/>